<dbReference type="Pfam" id="PF06429">
    <property type="entry name" value="Flg_bbr_C"/>
    <property type="match status" value="1"/>
</dbReference>
<organism evidence="9 10">
    <name type="scientific">Defluviitalea saccharophila</name>
    <dbReference type="NCBI Taxonomy" id="879970"/>
    <lineage>
        <taxon>Bacteria</taxon>
        <taxon>Bacillati</taxon>
        <taxon>Bacillota</taxon>
        <taxon>Clostridia</taxon>
        <taxon>Lachnospirales</taxon>
        <taxon>Defluviitaleaceae</taxon>
        <taxon>Defluviitalea</taxon>
    </lineage>
</organism>
<keyword evidence="10" id="KW-1185">Reference proteome</keyword>
<dbReference type="NCBIfam" id="TIGR02488">
    <property type="entry name" value="flgG_G_neg"/>
    <property type="match status" value="1"/>
</dbReference>
<dbReference type="EMBL" id="CP121687">
    <property type="protein sequence ID" value="WZL68782.1"/>
    <property type="molecule type" value="Genomic_DNA"/>
</dbReference>
<dbReference type="InterPro" id="IPR020013">
    <property type="entry name" value="Flagellar_FlgE/F/G"/>
</dbReference>
<keyword evidence="9" id="KW-0966">Cell projection</keyword>
<feature type="domain" description="Flagellar basal-body/hook protein C-terminal" evidence="7">
    <location>
        <begin position="225"/>
        <end position="269"/>
    </location>
</feature>
<protein>
    <recommendedName>
        <fullName evidence="2 4">Flagellar basal-body rod protein FlgG</fullName>
    </recommendedName>
</protein>
<dbReference type="InterPro" id="IPR053967">
    <property type="entry name" value="LlgE_F_G-like_D1"/>
</dbReference>
<evidence type="ECO:0000256" key="1">
    <source>
        <dbReference type="ARBA" id="ARBA00009677"/>
    </source>
</evidence>
<keyword evidence="9" id="KW-0282">Flagellum</keyword>
<keyword evidence="9" id="KW-0969">Cilium</keyword>
<dbReference type="InterPro" id="IPR010930">
    <property type="entry name" value="Flg_bb/hook_C_dom"/>
</dbReference>
<proteinExistence type="inferred from homology"/>
<comment type="subcellular location">
    <subcellularLocation>
        <location evidence="5">Bacterial flagellum basal body</location>
    </subcellularLocation>
</comment>
<evidence type="ECO:0000259" key="7">
    <source>
        <dbReference type="Pfam" id="PF06429"/>
    </source>
</evidence>
<keyword evidence="5" id="KW-0975">Bacterial flagellum</keyword>
<feature type="domain" description="Flagellar hook protein FlgE/F/G-like D1" evidence="8">
    <location>
        <begin position="95"/>
        <end position="166"/>
    </location>
</feature>
<dbReference type="NCBIfam" id="TIGR03506">
    <property type="entry name" value="FlgEFG_subfam"/>
    <property type="match status" value="2"/>
</dbReference>
<dbReference type="InterPro" id="IPR037925">
    <property type="entry name" value="FlgE/F/G-like"/>
</dbReference>
<dbReference type="SUPFAM" id="SSF117143">
    <property type="entry name" value="Flagellar hook protein flgE"/>
    <property type="match status" value="1"/>
</dbReference>
<dbReference type="InterPro" id="IPR012834">
    <property type="entry name" value="FlgG_G_neg"/>
</dbReference>
<gene>
    <name evidence="9" type="primary">flgG</name>
    <name evidence="9" type="ORF">QBE51_08050</name>
</gene>
<dbReference type="PANTHER" id="PTHR30435">
    <property type="entry name" value="FLAGELLAR PROTEIN"/>
    <property type="match status" value="1"/>
</dbReference>
<dbReference type="RefSeq" id="WP_341875787.1">
    <property type="nucleotide sequence ID" value="NZ_CP121687.1"/>
</dbReference>
<sequence length="271" mass="29599">MMRSLWTAASGMVSQQMNVDTISNNLANVNTVGYKKSRLEFKSLLYETMQRAGVDENGAGRPVSLQVGYGVRPIASVKDYSMGNIEMTNNPLDLAIDGEGFFAILGPNDETLYTRDGSFKISMVDDEAMLVTSDGYPVLSTDEEPIYIPPEVNISDLIIGEEGTFSYVNGEGETIDLGIQIQVVQFPNRAGLEDVGRNLVRPTSASGQPIFEADGEVNKPSRLIQGSLESSNVQVVEEMVKLIVAQRAYEISSKAIQTSDDMLAQVNQLKR</sequence>
<evidence type="ECO:0000259" key="6">
    <source>
        <dbReference type="Pfam" id="PF00460"/>
    </source>
</evidence>
<evidence type="ECO:0000256" key="3">
    <source>
        <dbReference type="ARBA" id="ARBA00025933"/>
    </source>
</evidence>
<evidence type="ECO:0000256" key="4">
    <source>
        <dbReference type="NCBIfam" id="TIGR02488"/>
    </source>
</evidence>
<comment type="similarity">
    <text evidence="1 5">Belongs to the flagella basal body rod proteins family.</text>
</comment>
<evidence type="ECO:0000256" key="5">
    <source>
        <dbReference type="RuleBase" id="RU362116"/>
    </source>
</evidence>
<evidence type="ECO:0000313" key="9">
    <source>
        <dbReference type="EMBL" id="WZL68782.1"/>
    </source>
</evidence>
<dbReference type="InterPro" id="IPR001444">
    <property type="entry name" value="Flag_bb_rod_N"/>
</dbReference>
<feature type="domain" description="Flagellar basal body rod protein N-terminal" evidence="6">
    <location>
        <begin position="7"/>
        <end position="35"/>
    </location>
</feature>
<dbReference type="InterPro" id="IPR019776">
    <property type="entry name" value="Flagellar_basal_body_rod_CS"/>
</dbReference>
<evidence type="ECO:0000313" key="10">
    <source>
        <dbReference type="Proteomes" id="UP001486565"/>
    </source>
</evidence>
<evidence type="ECO:0000259" key="8">
    <source>
        <dbReference type="Pfam" id="PF22692"/>
    </source>
</evidence>
<dbReference type="Pfam" id="PF00460">
    <property type="entry name" value="Flg_bb_rod"/>
    <property type="match status" value="1"/>
</dbReference>
<dbReference type="PANTHER" id="PTHR30435:SF19">
    <property type="entry name" value="FLAGELLAR BASAL-BODY ROD PROTEIN FLGG"/>
    <property type="match status" value="1"/>
</dbReference>
<dbReference type="Proteomes" id="UP001486565">
    <property type="component" value="Chromosome"/>
</dbReference>
<dbReference type="Pfam" id="PF22692">
    <property type="entry name" value="LlgE_F_G_D1"/>
    <property type="match status" value="1"/>
</dbReference>
<name>A0ABZ2Y0F0_9FIRM</name>
<dbReference type="PROSITE" id="PS00588">
    <property type="entry name" value="FLAGELLA_BB_ROD"/>
    <property type="match status" value="1"/>
</dbReference>
<accession>A0ABZ2Y0F0</accession>
<evidence type="ECO:0000256" key="2">
    <source>
        <dbReference type="ARBA" id="ARBA00017948"/>
    </source>
</evidence>
<comment type="subunit">
    <text evidence="3">The basal body constitutes a major portion of the flagellar organelle and consists of four rings (L,P,S, and M) mounted on a central rod. The rod consists of about 26 subunits of FlgG in the distal portion, and FlgB, FlgC and FlgF are thought to build up the proximal portion of the rod with about 6 subunits each.</text>
</comment>
<reference evidence="9 10" key="1">
    <citation type="submission" date="2023-03" db="EMBL/GenBank/DDBJ databases">
        <title>Novel Species.</title>
        <authorList>
            <person name="Ma S."/>
        </authorList>
    </citation>
    <scope>NUCLEOTIDE SEQUENCE [LARGE SCALE GENOMIC DNA]</scope>
    <source>
        <strain evidence="9 10">LIND6LT2</strain>
    </source>
</reference>